<evidence type="ECO:0000313" key="2">
    <source>
        <dbReference type="EMBL" id="OBA87848.1"/>
    </source>
</evidence>
<gene>
    <name evidence="2" type="ORF">A5642_18200</name>
</gene>
<dbReference type="EMBL" id="LZSF01000118">
    <property type="protein sequence ID" value="OBA87848.1"/>
    <property type="molecule type" value="Genomic_DNA"/>
</dbReference>
<proteinExistence type="predicted"/>
<dbReference type="InterPro" id="IPR041313">
    <property type="entry name" value="DUF5642"/>
</dbReference>
<sequence>MNVEKYLVGPLGLATVVLAGTALIAGCGGSDGKSGSGSQAAAKYDISKVGSAKSSLPPGYDPMDLEADTVTQEKLDAPGVGALTTTPPSVVTPAECASLLKPLAPAGVGAKTAGFIGSNQEGHTVIVMAAEADKTVGELGHAGCDQFTVDSTDGVTATVERVPGPDIGGAKTMGVQAHITAGGKPIEETTYTAVMGDKTVVVVQADVEPQVAKDLLVKAVAAIKS</sequence>
<dbReference type="PROSITE" id="PS51257">
    <property type="entry name" value="PROKAR_LIPOPROTEIN"/>
    <property type="match status" value="1"/>
</dbReference>
<evidence type="ECO:0000259" key="1">
    <source>
        <dbReference type="Pfam" id="PF18702"/>
    </source>
</evidence>
<evidence type="ECO:0000313" key="3">
    <source>
        <dbReference type="Proteomes" id="UP000093962"/>
    </source>
</evidence>
<dbReference type="Proteomes" id="UP000093962">
    <property type="component" value="Unassembled WGS sequence"/>
</dbReference>
<name>A0A1A0MSU1_MYCMU</name>
<protein>
    <recommendedName>
        <fullName evidence="1">DUF5642 domain-containing protein</fullName>
    </recommendedName>
</protein>
<comment type="caution">
    <text evidence="2">The sequence shown here is derived from an EMBL/GenBank/DDBJ whole genome shotgun (WGS) entry which is preliminary data.</text>
</comment>
<feature type="domain" description="DUF5642" evidence="1">
    <location>
        <begin position="45"/>
        <end position="224"/>
    </location>
</feature>
<dbReference type="RefSeq" id="WP_064858723.1">
    <property type="nucleotide sequence ID" value="NZ_LZSF01000118.1"/>
</dbReference>
<dbReference type="OrthoDB" id="4638884at2"/>
<dbReference type="Pfam" id="PF18702">
    <property type="entry name" value="DUF5642"/>
    <property type="match status" value="1"/>
</dbReference>
<reference evidence="2 3" key="1">
    <citation type="submission" date="2016-06" db="EMBL/GenBank/DDBJ databases">
        <authorList>
            <person name="Kjaerup R.B."/>
            <person name="Dalgaard T.S."/>
            <person name="Juul-Madsen H.R."/>
        </authorList>
    </citation>
    <scope>NUCLEOTIDE SEQUENCE [LARGE SCALE GENOMIC DNA]</scope>
    <source>
        <strain evidence="2 3">1199456.5</strain>
    </source>
</reference>
<dbReference type="AlphaFoldDB" id="A0A1A0MSU1"/>
<accession>A0A1A0MSU1</accession>
<organism evidence="2 3">
    <name type="scientific">Mycolicibacterium mucogenicum</name>
    <name type="common">Mycobacterium mucogenicum</name>
    <dbReference type="NCBI Taxonomy" id="56689"/>
    <lineage>
        <taxon>Bacteria</taxon>
        <taxon>Bacillati</taxon>
        <taxon>Actinomycetota</taxon>
        <taxon>Actinomycetes</taxon>
        <taxon>Mycobacteriales</taxon>
        <taxon>Mycobacteriaceae</taxon>
        <taxon>Mycolicibacterium</taxon>
    </lineage>
</organism>